<sequence length="75" mass="8287">MVAVKFDGDCIMQVDGLGSMQCVTLVVLHFFQPLCLKSGERSHGMSRLGNFLLLSRTFSGFGLLPLMSLSKLYMI</sequence>
<keyword evidence="2" id="KW-1185">Reference proteome</keyword>
<reference evidence="1" key="1">
    <citation type="submission" date="2022-04" db="EMBL/GenBank/DDBJ databases">
        <title>A functionally conserved STORR gene fusion in Papaver species that diverged 16.8 million years ago.</title>
        <authorList>
            <person name="Catania T."/>
        </authorList>
    </citation>
    <scope>NUCLEOTIDE SEQUENCE</scope>
    <source>
        <strain evidence="1">S-188037</strain>
    </source>
</reference>
<dbReference type="Proteomes" id="UP001202328">
    <property type="component" value="Unassembled WGS sequence"/>
</dbReference>
<organism evidence="1 2">
    <name type="scientific">Papaver atlanticum</name>
    <dbReference type="NCBI Taxonomy" id="357466"/>
    <lineage>
        <taxon>Eukaryota</taxon>
        <taxon>Viridiplantae</taxon>
        <taxon>Streptophyta</taxon>
        <taxon>Embryophyta</taxon>
        <taxon>Tracheophyta</taxon>
        <taxon>Spermatophyta</taxon>
        <taxon>Magnoliopsida</taxon>
        <taxon>Ranunculales</taxon>
        <taxon>Papaveraceae</taxon>
        <taxon>Papaveroideae</taxon>
        <taxon>Papaver</taxon>
    </lineage>
</organism>
<proteinExistence type="predicted"/>
<accession>A0AAD4T955</accession>
<evidence type="ECO:0000313" key="2">
    <source>
        <dbReference type="Proteomes" id="UP001202328"/>
    </source>
</evidence>
<dbReference type="EMBL" id="JAJJMB010004170">
    <property type="protein sequence ID" value="KAI3943788.1"/>
    <property type="molecule type" value="Genomic_DNA"/>
</dbReference>
<comment type="caution">
    <text evidence="1">The sequence shown here is derived from an EMBL/GenBank/DDBJ whole genome shotgun (WGS) entry which is preliminary data.</text>
</comment>
<protein>
    <submittedName>
        <fullName evidence="1">Uncharacterized protein</fullName>
    </submittedName>
</protein>
<gene>
    <name evidence="1" type="ORF">MKW98_004293</name>
</gene>
<name>A0AAD4T955_9MAGN</name>
<evidence type="ECO:0000313" key="1">
    <source>
        <dbReference type="EMBL" id="KAI3943788.1"/>
    </source>
</evidence>
<feature type="non-terminal residue" evidence="1">
    <location>
        <position position="75"/>
    </location>
</feature>
<dbReference type="AlphaFoldDB" id="A0AAD4T955"/>